<dbReference type="Proteomes" id="UP001186047">
    <property type="component" value="Unassembled WGS sequence"/>
</dbReference>
<dbReference type="InterPro" id="IPR053746">
    <property type="entry name" value="Viral_HT_Connector_Assembly"/>
</dbReference>
<evidence type="ECO:0000313" key="1">
    <source>
        <dbReference type="EMBL" id="MDG5048537.1"/>
    </source>
</evidence>
<sequence length="111" mass="12550">MDENDEPKTKAIERLKTDLGVDDTKATGLIEDAVILVLDYTNQDKMLDSMWLYARQLATITFNRESTEGESSRSEGGVSQSFIEDIPLNIQRGLNRYRLGKVVSFYAPDET</sequence>
<organism evidence="2 3">
    <name type="scientific">Lactococcus lactis</name>
    <dbReference type="NCBI Taxonomy" id="1358"/>
    <lineage>
        <taxon>Bacteria</taxon>
        <taxon>Bacillati</taxon>
        <taxon>Bacillota</taxon>
        <taxon>Bacilli</taxon>
        <taxon>Lactobacillales</taxon>
        <taxon>Streptococcaceae</taxon>
        <taxon>Lactococcus</taxon>
    </lineage>
</organism>
<comment type="caution">
    <text evidence="2">The sequence shown here is derived from an EMBL/GenBank/DDBJ whole genome shotgun (WGS) entry which is preliminary data.</text>
</comment>
<evidence type="ECO:0000313" key="3">
    <source>
        <dbReference type="Proteomes" id="UP001186047"/>
    </source>
</evidence>
<reference evidence="2" key="3">
    <citation type="submission" date="2023-10" db="EMBL/GenBank/DDBJ databases">
        <title>Production of high quality cheese from raw caw milk (raw cheese).</title>
        <authorList>
            <person name="Samouris G."/>
        </authorList>
    </citation>
    <scope>NUCLEOTIDE SEQUENCE</scope>
    <source>
        <strain evidence="2">M17-3</strain>
    </source>
</reference>
<proteinExistence type="predicted"/>
<dbReference type="InterPro" id="IPR021146">
    <property type="entry name" value="Phage_gp6-like_head-tail"/>
</dbReference>
<name>A0AAE4NSX4_9LACT</name>
<dbReference type="RefSeq" id="WP_278200043.1">
    <property type="nucleotide sequence ID" value="NZ_JAOWLO010000003.1"/>
</dbReference>
<dbReference type="Proteomes" id="UP001152820">
    <property type="component" value="Unassembled WGS sequence"/>
</dbReference>
<dbReference type="AlphaFoldDB" id="A0AAE4NSX4"/>
<reference evidence="1" key="1">
    <citation type="submission" date="2022-10" db="EMBL/GenBank/DDBJ databases">
        <authorList>
            <person name="Turner M.S."/>
            <person name="Huang W."/>
        </authorList>
    </citation>
    <scope>NUCLEOTIDE SEQUENCE</scope>
    <source>
        <strain evidence="1">593</strain>
    </source>
</reference>
<reference evidence="1" key="2">
    <citation type="journal article" date="2023" name="Food Microbiol.">
        <title>Evaluation of the fermentation potential of lactic acid bacteria isolated from herbs, fruits and vegetables as starter cultures in nut-based milk alternatives.</title>
        <authorList>
            <person name="Huang W."/>
            <person name="Dong A."/>
            <person name="Pham H.T."/>
            <person name="Zhou C."/>
            <person name="Huo Z."/>
            <person name="Watjen A.P."/>
            <person name="Prakash S."/>
            <person name="Bang-Berthelsen C.H."/>
            <person name="Turner M.S."/>
        </authorList>
    </citation>
    <scope>NUCLEOTIDE SEQUENCE</scope>
    <source>
        <strain evidence="1">593</strain>
    </source>
</reference>
<dbReference type="EMBL" id="JAOWLO010000003">
    <property type="protein sequence ID" value="MDG5048537.1"/>
    <property type="molecule type" value="Genomic_DNA"/>
</dbReference>
<accession>A0AAE4NSX4</accession>
<protein>
    <submittedName>
        <fullName evidence="2">Phage head-tail connector protein</fullName>
    </submittedName>
</protein>
<dbReference type="CDD" id="cd08055">
    <property type="entry name" value="gp15"/>
    <property type="match status" value="1"/>
</dbReference>
<evidence type="ECO:0000313" key="2">
    <source>
        <dbReference type="EMBL" id="MDV2633701.1"/>
    </source>
</evidence>
<dbReference type="EMBL" id="JAWHVL010000039">
    <property type="protein sequence ID" value="MDV2633701.1"/>
    <property type="molecule type" value="Genomic_DNA"/>
</dbReference>
<dbReference type="Gene3D" id="1.10.246.150">
    <property type="match status" value="1"/>
</dbReference>
<dbReference type="Pfam" id="PF05135">
    <property type="entry name" value="Phage_connect_1"/>
    <property type="match status" value="1"/>
</dbReference>
<gene>
    <name evidence="1" type="ORF">OGZ38_05225</name>
    <name evidence="2" type="ORF">RZO31_12665</name>
</gene>